<evidence type="ECO:0000313" key="7">
    <source>
        <dbReference type="Proteomes" id="UP000053244"/>
    </source>
</evidence>
<name>A0A0X3V7D8_9ACTN</name>
<dbReference type="Gene3D" id="3.30.160.270">
    <property type="match status" value="1"/>
</dbReference>
<reference evidence="6 7" key="1">
    <citation type="submission" date="2015-10" db="EMBL/GenBank/DDBJ databases">
        <authorList>
            <person name="Gilbert D.G."/>
        </authorList>
    </citation>
    <scope>NUCLEOTIDE SEQUENCE [LARGE SCALE GENOMIC DNA]</scope>
    <source>
        <strain evidence="6 7">NRRL B-16712</strain>
    </source>
</reference>
<evidence type="ECO:0000256" key="2">
    <source>
        <dbReference type="ARBA" id="ARBA00009767"/>
    </source>
</evidence>
<dbReference type="PROSITE" id="PS50991">
    <property type="entry name" value="PYR_CT"/>
    <property type="match status" value="1"/>
</dbReference>
<dbReference type="SUPFAM" id="SSF51569">
    <property type="entry name" value="Aldolase"/>
    <property type="match status" value="1"/>
</dbReference>
<dbReference type="PANTHER" id="PTHR46911:SF1">
    <property type="entry name" value="2-ISOPROPYLMALATE SYNTHASE"/>
    <property type="match status" value="1"/>
</dbReference>
<feature type="domain" description="Pyruvate carboxyltransferase" evidence="5">
    <location>
        <begin position="1"/>
        <end position="249"/>
    </location>
</feature>
<dbReference type="Pfam" id="PF22615">
    <property type="entry name" value="IPMS_D2"/>
    <property type="match status" value="1"/>
</dbReference>
<evidence type="ECO:0000313" key="6">
    <source>
        <dbReference type="EMBL" id="KUL40142.1"/>
    </source>
</evidence>
<comment type="catalytic activity">
    <reaction evidence="1">
        <text>3-methyl-2-oxobutanoate + acetyl-CoA + H2O = (2S)-2-isopropylmalate + CoA + H(+)</text>
        <dbReference type="Rhea" id="RHEA:21524"/>
        <dbReference type="ChEBI" id="CHEBI:1178"/>
        <dbReference type="ChEBI" id="CHEBI:11851"/>
        <dbReference type="ChEBI" id="CHEBI:15377"/>
        <dbReference type="ChEBI" id="CHEBI:15378"/>
        <dbReference type="ChEBI" id="CHEBI:57287"/>
        <dbReference type="ChEBI" id="CHEBI:57288"/>
        <dbReference type="EC" id="2.3.3.13"/>
    </reaction>
</comment>
<keyword evidence="4" id="KW-0808">Transferase</keyword>
<evidence type="ECO:0000256" key="1">
    <source>
        <dbReference type="ARBA" id="ARBA00000064"/>
    </source>
</evidence>
<dbReference type="Gene3D" id="3.20.20.70">
    <property type="entry name" value="Aldolase class I"/>
    <property type="match status" value="1"/>
</dbReference>
<dbReference type="GO" id="GO:0019752">
    <property type="term" value="P:carboxylic acid metabolic process"/>
    <property type="evidence" value="ECO:0007669"/>
    <property type="project" value="InterPro"/>
</dbReference>
<dbReference type="PANTHER" id="PTHR46911">
    <property type="match status" value="1"/>
</dbReference>
<dbReference type="NCBIfam" id="NF002991">
    <property type="entry name" value="PRK03739.1"/>
    <property type="match status" value="1"/>
</dbReference>
<dbReference type="InterPro" id="IPR002034">
    <property type="entry name" value="AIPM/Hcit_synth_CS"/>
</dbReference>
<dbReference type="EMBL" id="LLZH01000034">
    <property type="protein sequence ID" value="KUL40142.1"/>
    <property type="molecule type" value="Genomic_DNA"/>
</dbReference>
<accession>A0A0X3V7D8</accession>
<keyword evidence="7" id="KW-1185">Reference proteome</keyword>
<proteinExistence type="inferred from homology"/>
<evidence type="ECO:0000256" key="3">
    <source>
        <dbReference type="ARBA" id="ARBA00012973"/>
    </source>
</evidence>
<dbReference type="InterPro" id="IPR036230">
    <property type="entry name" value="LeuA_allosteric_dom_sf"/>
</dbReference>
<dbReference type="PROSITE" id="PS00816">
    <property type="entry name" value="AIPM_HOMOCIT_SYNTH_2"/>
    <property type="match status" value="1"/>
</dbReference>
<dbReference type="InterPro" id="IPR013785">
    <property type="entry name" value="Aldolase_TIM"/>
</dbReference>
<evidence type="ECO:0000256" key="4">
    <source>
        <dbReference type="ARBA" id="ARBA00022679"/>
    </source>
</evidence>
<gene>
    <name evidence="6" type="ORF">ADL15_07765</name>
</gene>
<dbReference type="Pfam" id="PF00682">
    <property type="entry name" value="HMGL-like"/>
    <property type="match status" value="1"/>
</dbReference>
<dbReference type="InterPro" id="IPR000891">
    <property type="entry name" value="PYR_CT"/>
</dbReference>
<organism evidence="6 7">
    <name type="scientific">Actinoplanes awajinensis subsp. mycoplanecinus</name>
    <dbReference type="NCBI Taxonomy" id="135947"/>
    <lineage>
        <taxon>Bacteria</taxon>
        <taxon>Bacillati</taxon>
        <taxon>Actinomycetota</taxon>
        <taxon>Actinomycetes</taxon>
        <taxon>Micromonosporales</taxon>
        <taxon>Micromonosporaceae</taxon>
        <taxon>Actinoplanes</taxon>
    </lineage>
</organism>
<dbReference type="InterPro" id="IPR054692">
    <property type="entry name" value="LeuA-like_post-cat"/>
</dbReference>
<comment type="caution">
    <text evidence="6">The sequence shown here is derived from an EMBL/GenBank/DDBJ whole genome shotgun (WGS) entry which is preliminary data.</text>
</comment>
<dbReference type="SUPFAM" id="SSF89000">
    <property type="entry name" value="post-HMGL domain-like"/>
    <property type="match status" value="1"/>
</dbReference>
<dbReference type="AlphaFoldDB" id="A0A0X3V7D8"/>
<dbReference type="GO" id="GO:0003852">
    <property type="term" value="F:2-isopropylmalate synthase activity"/>
    <property type="evidence" value="ECO:0007669"/>
    <property type="project" value="UniProtKB-EC"/>
</dbReference>
<dbReference type="EC" id="2.3.3.13" evidence="3"/>
<sequence length="476" mass="51995">MFELLVELGFKEIEIGFPCSSATDWAFVRDLIERDAIPSDVLVQVMSPMRTDLIEQTATCLKGLSRGVLQVFNPTSAVQRRDVFEADRQRIKDLAVAGAETALRMRDVLGGTKLSLQYAPESFSQTEPDFALEVCNAVLELWQPSADDDIRVNLPATVEAYPPMEFGDRIEWMHRHLAYRDRITLSVHPHNDRGTGVAAAEMAVLAGAQRVEGTLFGNGERSGNVCLVTLAMNLFSQGVVPGLDFGDLDRARRVAEACTGMTVPPRHPWAGDLVYTSFAGSHQDAISKSLRKREQRSSQWWDVPYLPIDPHDIGREYSALIRVNNQSGKGGVNYLMRTGFGLDLPRRLQIDLSKLVQAYLDEHGGEVSRDLLWTIFQDAYCTSGSPTSAPMAAGDDPDVLLAALAQATGSRFPYECLELTVQDMASGSSCCFAHVAVAEHAAWGFATAQTRSLAVWLALAAAVEKAGSTNIATSSP</sequence>
<protein>
    <recommendedName>
        <fullName evidence="3">2-isopropylmalate synthase</fullName>
        <ecNumber evidence="3">2.3.3.13</ecNumber>
    </recommendedName>
</protein>
<evidence type="ECO:0000259" key="5">
    <source>
        <dbReference type="PROSITE" id="PS50991"/>
    </source>
</evidence>
<comment type="similarity">
    <text evidence="2">Belongs to the alpha-IPM synthase/homocitrate synthase family. LeuA type 2 subfamily.</text>
</comment>
<dbReference type="Proteomes" id="UP000053244">
    <property type="component" value="Unassembled WGS sequence"/>
</dbReference>